<gene>
    <name evidence="1" type="ORF">RPERSI_LOCUS12535</name>
</gene>
<evidence type="ECO:0000313" key="2">
    <source>
        <dbReference type="Proteomes" id="UP000789920"/>
    </source>
</evidence>
<feature type="non-terminal residue" evidence="1">
    <location>
        <position position="241"/>
    </location>
</feature>
<accession>A0ACA9Q3X5</accession>
<name>A0ACA9Q3X5_9GLOM</name>
<proteinExistence type="predicted"/>
<organism evidence="1 2">
    <name type="scientific">Racocetra persica</name>
    <dbReference type="NCBI Taxonomy" id="160502"/>
    <lineage>
        <taxon>Eukaryota</taxon>
        <taxon>Fungi</taxon>
        <taxon>Fungi incertae sedis</taxon>
        <taxon>Mucoromycota</taxon>
        <taxon>Glomeromycotina</taxon>
        <taxon>Glomeromycetes</taxon>
        <taxon>Diversisporales</taxon>
        <taxon>Gigasporaceae</taxon>
        <taxon>Racocetra</taxon>
    </lineage>
</organism>
<dbReference type="EMBL" id="CAJVQC010026913">
    <property type="protein sequence ID" value="CAG8734752.1"/>
    <property type="molecule type" value="Genomic_DNA"/>
</dbReference>
<dbReference type="Proteomes" id="UP000789920">
    <property type="component" value="Unassembled WGS sequence"/>
</dbReference>
<feature type="non-terminal residue" evidence="1">
    <location>
        <position position="1"/>
    </location>
</feature>
<keyword evidence="2" id="KW-1185">Reference proteome</keyword>
<comment type="caution">
    <text evidence="1">The sequence shown here is derived from an EMBL/GenBank/DDBJ whole genome shotgun (WGS) entry which is preliminary data.</text>
</comment>
<sequence>NNISLPNNASISYDPPCLPQNNVYDPLPSTSLAHPSINVYLLMTRVEDGQHREILIPLFNVNNLPPLVYYNSDLDNSTGNTYLEKDSAKPDLRECITNALAVKFPHHIDTGDTLPIKQYPYQYSPAKKKIIQDKIGHMILTGIIRPCQSLWTSPIVLVSKKDRSTQFCINYRKLNAITIKDNYPLPRIDDLLKALSGSSWYSSLNIASGYLQVKVDESNHLKTTFTTPFGTFQFNVMPFGL</sequence>
<reference evidence="1" key="1">
    <citation type="submission" date="2021-06" db="EMBL/GenBank/DDBJ databases">
        <authorList>
            <person name="Kallberg Y."/>
            <person name="Tangrot J."/>
            <person name="Rosling A."/>
        </authorList>
    </citation>
    <scope>NUCLEOTIDE SEQUENCE</scope>
    <source>
        <strain evidence="1">MA461A</strain>
    </source>
</reference>
<evidence type="ECO:0000313" key="1">
    <source>
        <dbReference type="EMBL" id="CAG8734752.1"/>
    </source>
</evidence>
<protein>
    <submittedName>
        <fullName evidence="1">26584_t:CDS:1</fullName>
    </submittedName>
</protein>